<feature type="region of interest" description="Disordered" evidence="1">
    <location>
        <begin position="916"/>
        <end position="950"/>
    </location>
</feature>
<dbReference type="EMBL" id="JAAAHW010003718">
    <property type="protein sequence ID" value="KAF9981304.1"/>
    <property type="molecule type" value="Genomic_DNA"/>
</dbReference>
<feature type="compositionally biased region" description="Low complexity" evidence="1">
    <location>
        <begin position="629"/>
        <end position="639"/>
    </location>
</feature>
<dbReference type="PANTHER" id="PTHR47112:SF1">
    <property type="entry name" value="PX DOMAIN-CONTAINING PROTEIN"/>
    <property type="match status" value="1"/>
</dbReference>
<feature type="compositionally biased region" description="Polar residues" evidence="1">
    <location>
        <begin position="1027"/>
        <end position="1041"/>
    </location>
</feature>
<feature type="non-terminal residue" evidence="3">
    <location>
        <position position="1"/>
    </location>
</feature>
<evidence type="ECO:0000259" key="2">
    <source>
        <dbReference type="PROSITE" id="PS50003"/>
    </source>
</evidence>
<feature type="region of interest" description="Disordered" evidence="1">
    <location>
        <begin position="545"/>
        <end position="665"/>
    </location>
</feature>
<dbReference type="PROSITE" id="PS50003">
    <property type="entry name" value="PH_DOMAIN"/>
    <property type="match status" value="1"/>
</dbReference>
<dbReference type="InterPro" id="IPR011993">
    <property type="entry name" value="PH-like_dom_sf"/>
</dbReference>
<feature type="compositionally biased region" description="Basic residues" evidence="1">
    <location>
        <begin position="337"/>
        <end position="347"/>
    </location>
</feature>
<feature type="compositionally biased region" description="Polar residues" evidence="1">
    <location>
        <begin position="1203"/>
        <end position="1223"/>
    </location>
</feature>
<dbReference type="Proteomes" id="UP000749646">
    <property type="component" value="Unassembled WGS sequence"/>
</dbReference>
<feature type="compositionally biased region" description="Low complexity" evidence="1">
    <location>
        <begin position="835"/>
        <end position="848"/>
    </location>
</feature>
<feature type="compositionally biased region" description="Low complexity" evidence="1">
    <location>
        <begin position="353"/>
        <end position="363"/>
    </location>
</feature>
<feature type="compositionally biased region" description="Basic and acidic residues" evidence="1">
    <location>
        <begin position="984"/>
        <end position="994"/>
    </location>
</feature>
<evidence type="ECO:0000313" key="3">
    <source>
        <dbReference type="EMBL" id="KAF9981304.1"/>
    </source>
</evidence>
<comment type="caution">
    <text evidence="3">The sequence shown here is derived from an EMBL/GenBank/DDBJ whole genome shotgun (WGS) entry which is preliminary data.</text>
</comment>
<gene>
    <name evidence="3" type="ORF">BGZ65_004101</name>
</gene>
<reference evidence="3" key="1">
    <citation type="journal article" date="2020" name="Fungal Divers.">
        <title>Resolving the Mortierellaceae phylogeny through synthesis of multi-gene phylogenetics and phylogenomics.</title>
        <authorList>
            <person name="Vandepol N."/>
            <person name="Liber J."/>
            <person name="Desiro A."/>
            <person name="Na H."/>
            <person name="Kennedy M."/>
            <person name="Barry K."/>
            <person name="Grigoriev I.V."/>
            <person name="Miller A.N."/>
            <person name="O'Donnell K."/>
            <person name="Stajich J.E."/>
            <person name="Bonito G."/>
        </authorList>
    </citation>
    <scope>NUCLEOTIDE SEQUENCE</scope>
    <source>
        <strain evidence="3">MES-2147</strain>
    </source>
</reference>
<feature type="compositionally biased region" description="Low complexity" evidence="1">
    <location>
        <begin position="651"/>
        <end position="665"/>
    </location>
</feature>
<protein>
    <recommendedName>
        <fullName evidence="2">PH domain-containing protein</fullName>
    </recommendedName>
</protein>
<feature type="region of interest" description="Disordered" evidence="1">
    <location>
        <begin position="326"/>
        <end position="392"/>
    </location>
</feature>
<feature type="compositionally biased region" description="Low complexity" evidence="1">
    <location>
        <begin position="1128"/>
        <end position="1146"/>
    </location>
</feature>
<feature type="region of interest" description="Disordered" evidence="1">
    <location>
        <begin position="1178"/>
        <end position="1262"/>
    </location>
</feature>
<feature type="compositionally biased region" description="Polar residues" evidence="1">
    <location>
        <begin position="459"/>
        <end position="489"/>
    </location>
</feature>
<feature type="region of interest" description="Disordered" evidence="1">
    <location>
        <begin position="821"/>
        <end position="869"/>
    </location>
</feature>
<dbReference type="Gene3D" id="2.30.29.30">
    <property type="entry name" value="Pleckstrin-homology domain (PH domain)/Phosphotyrosine-binding domain (PTB)"/>
    <property type="match status" value="1"/>
</dbReference>
<feature type="compositionally biased region" description="Polar residues" evidence="1">
    <location>
        <begin position="1243"/>
        <end position="1260"/>
    </location>
</feature>
<feature type="region of interest" description="Disordered" evidence="1">
    <location>
        <begin position="1"/>
        <end position="140"/>
    </location>
</feature>
<feature type="region of interest" description="Disordered" evidence="1">
    <location>
        <begin position="1274"/>
        <end position="1311"/>
    </location>
</feature>
<feature type="compositionally biased region" description="Polar residues" evidence="1">
    <location>
        <begin position="601"/>
        <end position="628"/>
    </location>
</feature>
<feature type="compositionally biased region" description="Low complexity" evidence="1">
    <location>
        <begin position="1301"/>
        <end position="1311"/>
    </location>
</feature>
<feature type="compositionally biased region" description="Polar residues" evidence="1">
    <location>
        <begin position="125"/>
        <end position="140"/>
    </location>
</feature>
<dbReference type="SMART" id="SM00233">
    <property type="entry name" value="PH"/>
    <property type="match status" value="1"/>
</dbReference>
<evidence type="ECO:0000313" key="4">
    <source>
        <dbReference type="Proteomes" id="UP000749646"/>
    </source>
</evidence>
<feature type="compositionally biased region" description="Low complexity" evidence="1">
    <location>
        <begin position="581"/>
        <end position="600"/>
    </location>
</feature>
<keyword evidence="4" id="KW-1185">Reference proteome</keyword>
<feature type="compositionally biased region" description="Basic and acidic residues" evidence="1">
    <location>
        <begin position="701"/>
        <end position="716"/>
    </location>
</feature>
<accession>A0A9P6SLS8</accession>
<feature type="compositionally biased region" description="Low complexity" evidence="1">
    <location>
        <begin position="45"/>
        <end position="76"/>
    </location>
</feature>
<feature type="region of interest" description="Disordered" evidence="1">
    <location>
        <begin position="984"/>
        <end position="1052"/>
    </location>
</feature>
<feature type="compositionally biased region" description="Polar residues" evidence="1">
    <location>
        <begin position="859"/>
        <end position="869"/>
    </location>
</feature>
<feature type="region of interest" description="Disordered" evidence="1">
    <location>
        <begin position="687"/>
        <end position="730"/>
    </location>
</feature>
<dbReference type="InterPro" id="IPR001849">
    <property type="entry name" value="PH_domain"/>
</dbReference>
<dbReference type="CDD" id="cd00821">
    <property type="entry name" value="PH"/>
    <property type="match status" value="1"/>
</dbReference>
<feature type="compositionally biased region" description="Low complexity" evidence="1">
    <location>
        <begin position="936"/>
        <end position="950"/>
    </location>
</feature>
<feature type="compositionally biased region" description="Low complexity" evidence="1">
    <location>
        <begin position="1010"/>
        <end position="1026"/>
    </location>
</feature>
<name>A0A9P6SLS8_9FUNG</name>
<feature type="domain" description="PH" evidence="2">
    <location>
        <begin position="170"/>
        <end position="274"/>
    </location>
</feature>
<dbReference type="OrthoDB" id="73680at2759"/>
<dbReference type="Pfam" id="PF00169">
    <property type="entry name" value="PH"/>
    <property type="match status" value="1"/>
</dbReference>
<feature type="region of interest" description="Disordered" evidence="1">
    <location>
        <begin position="1113"/>
        <end position="1163"/>
    </location>
</feature>
<dbReference type="SUPFAM" id="SSF50729">
    <property type="entry name" value="PH domain-like"/>
    <property type="match status" value="1"/>
</dbReference>
<evidence type="ECO:0000256" key="1">
    <source>
        <dbReference type="SAM" id="MobiDB-lite"/>
    </source>
</evidence>
<feature type="compositionally biased region" description="Polar residues" evidence="1">
    <location>
        <begin position="383"/>
        <end position="392"/>
    </location>
</feature>
<feature type="compositionally biased region" description="Polar residues" evidence="1">
    <location>
        <begin position="1147"/>
        <end position="1163"/>
    </location>
</feature>
<proteinExistence type="predicted"/>
<feature type="region of interest" description="Disordered" evidence="1">
    <location>
        <begin position="413"/>
        <end position="506"/>
    </location>
</feature>
<dbReference type="PANTHER" id="PTHR47112">
    <property type="entry name" value="PX DOMAIN-CONTAINING PROTEIN"/>
    <property type="match status" value="1"/>
</dbReference>
<sequence length="1573" mass="168634">MAYQSSDSKGQRQRRLHNSSSTTSTASHSQRHHHSNQLIDGIPTSSSSSSSRYDTVRSSNSISSTPSTSLYSHQSSNLPGQGCYGSNNNGPPFSKQHHRNSSASGYSSAHHSKHSKHNSKDDIQPLQQSSSNGNINDRPSIQEAINSIPPMLQQDHNTAESVTDSVLGEDVMLQEWLQKRSTSLQLVWKRRWCVLRDGRLIYYRSNTDTRPLGVLHLAAYSVLSYGPEISRKSKLAFRLSAPEPIPLQHQHHLFFTESAQSLQIWTDALQAHIDRAVATWTSMTAVSEKVRLQVMRTQLSGAQGLNGCSGGQSIIDKVLDRLQLEDSTGSDTSNNNHIHHSYHHQQHSRMPQATSSETTASTTQRYLPPLPSNFPLSNEDNNDTWSSSLSMPTNNASTYTTSSLDYIFTSNLQQQQQTNRSSMDSMRDSYSAQPSPIGIHAGISGSDISDVGYPPGTSFMEQQSNMSDASRSSAQSNYQGRSSLQQPRGTASSHRRTASSSISSIHQTIQSPEMYPLHSSVHSGASQNIESCSAVSPFASPVMTSQSQMLPGSDAGSTAPPSPSMFYNAVENDSSSKRPESVTSSTSISTIASSGDASISNDLTSDNGLSATATEDSQGKPSGSGTNHGVTLLGLVTGGKYRKDKERRAHSSANSSHIGSGSSGSPALKLFSSGTCSFSGCNQPAKTCNYHKKYRPPSPKRNNEKDNKGESRDKMFKKPRPSSADRDISQNSISVISASVISGSFPGNNSEGLHSSSYSGSGSFGKSLSKSMVSLLRDTEFEVNTNSVPLPFSDPLSFVTLPTRKRSPSVSVIDDTLVATQKQQTKDNQDSIQQPTGLHLTPLTTPSHGLPPPPPRASNYRSKSSKESLNLSRKMGLQIGGDFGALDQNALGGIALDGTFFVANHHRTMQKLQAVHVPKSQSSGIPPSVPGKSRPPQSQSIQQQQHADPQQLHQANFYNGVSRHIVAPHELALAIEQEVEELRRQQAQEKEAQKNRPTSMIKGSHNFLPTQTSLSTVSETSSSTGTNGDNPMTTSQVNSPKGSCPKDSQEGERIISSQEQLAYAPPEVVATMEAQRSPISSITSMHHPLSPISALPLPPSVCQSIEPSVAASGRDKRGAFGSSHSFPVTVSDVVSSTGSSGYTESSMNPQNQHQQPSTYAVSPLSSSLVADKQEFTVRSLPPPKRHEYEHASFHGTGLRGTDSRQSNRGGLAGRSSNAVAVTPSSPPAVDCNMCIGQDEAPSPMTSSLRPGYMTRQQPSSPVVIRLSEQGAKDISPLLNNGTIRTFSGDAPSSDIRRPDLSTTSSPYGSSFSTSTVSSSLCSFVASRHIGNEYHVTSAEESLTMIGLERDQHTSTSEVSSPTIHHGRKFRSVSSPLASVTPVGGSPTGSPSMVYVPQMEGPPASSNLESTAAPESNPWNASVTPIAAISTNTVSDTVVNLEDKGHREVNISCGTSHVKESIPPRRMLHTATTFVFPAPSTTRCKKRYDANGRPLSTCSTSSFFSEDGGRGEEDDESAPTGDRSGRSSRAESPVLSSSFHAAALELYPALRKLSLFTAAIGGHPPPALLSGRRK</sequence>
<organism evidence="3 4">
    <name type="scientific">Modicella reniformis</name>
    <dbReference type="NCBI Taxonomy" id="1440133"/>
    <lineage>
        <taxon>Eukaryota</taxon>
        <taxon>Fungi</taxon>
        <taxon>Fungi incertae sedis</taxon>
        <taxon>Mucoromycota</taxon>
        <taxon>Mortierellomycotina</taxon>
        <taxon>Mortierellomycetes</taxon>
        <taxon>Mortierellales</taxon>
        <taxon>Mortierellaceae</taxon>
        <taxon>Modicella</taxon>
    </lineage>
</organism>
<feature type="region of interest" description="Disordered" evidence="1">
    <location>
        <begin position="1498"/>
        <end position="1533"/>
    </location>
</feature>
<feature type="compositionally biased region" description="Low complexity" evidence="1">
    <location>
        <begin position="18"/>
        <end position="28"/>
    </location>
</feature>